<dbReference type="AlphaFoldDB" id="I0V7E7"/>
<feature type="binding site" evidence="10">
    <location>
        <position position="287"/>
    </location>
    <ligand>
        <name>L-histidine</name>
        <dbReference type="ChEBI" id="CHEBI:57595"/>
    </ligand>
</feature>
<keyword evidence="4 9" id="KW-0547">Nucleotide-binding</keyword>
<evidence type="ECO:0000256" key="9">
    <source>
        <dbReference type="HAMAP-Rule" id="MF_00127"/>
    </source>
</evidence>
<feature type="domain" description="Aminoacyl-transfer RNA synthetases class-II family profile" evidence="12">
    <location>
        <begin position="45"/>
        <end position="341"/>
    </location>
</feature>
<keyword evidence="14" id="KW-1185">Reference proteome</keyword>
<comment type="catalytic activity">
    <reaction evidence="8 9">
        <text>tRNA(His) + L-histidine + ATP = L-histidyl-tRNA(His) + AMP + diphosphate + H(+)</text>
        <dbReference type="Rhea" id="RHEA:17313"/>
        <dbReference type="Rhea" id="RHEA-COMP:9665"/>
        <dbReference type="Rhea" id="RHEA-COMP:9689"/>
        <dbReference type="ChEBI" id="CHEBI:15378"/>
        <dbReference type="ChEBI" id="CHEBI:30616"/>
        <dbReference type="ChEBI" id="CHEBI:33019"/>
        <dbReference type="ChEBI" id="CHEBI:57595"/>
        <dbReference type="ChEBI" id="CHEBI:78442"/>
        <dbReference type="ChEBI" id="CHEBI:78527"/>
        <dbReference type="ChEBI" id="CHEBI:456215"/>
        <dbReference type="EC" id="6.1.1.21"/>
    </reaction>
</comment>
<dbReference type="InterPro" id="IPR006195">
    <property type="entry name" value="aa-tRNA-synth_II"/>
</dbReference>
<dbReference type="PIRSF" id="PIRSF001549">
    <property type="entry name" value="His-tRNA_synth"/>
    <property type="match status" value="1"/>
</dbReference>
<feature type="binding site" evidence="10">
    <location>
        <begin position="291"/>
        <end position="292"/>
    </location>
    <ligand>
        <name>L-histidine</name>
        <dbReference type="ChEBI" id="CHEBI:57595"/>
    </ligand>
</feature>
<dbReference type="GO" id="GO:0006427">
    <property type="term" value="P:histidyl-tRNA aminoacylation"/>
    <property type="evidence" value="ECO:0007669"/>
    <property type="project" value="UniProtKB-UniRule"/>
</dbReference>
<dbReference type="STRING" id="882086.SacxiDRAFT_3858"/>
<dbReference type="GO" id="GO:0004821">
    <property type="term" value="F:histidine-tRNA ligase activity"/>
    <property type="evidence" value="ECO:0007669"/>
    <property type="project" value="UniProtKB-UniRule"/>
</dbReference>
<dbReference type="eggNOG" id="COG0124">
    <property type="taxonomic scope" value="Bacteria"/>
</dbReference>
<evidence type="ECO:0000256" key="3">
    <source>
        <dbReference type="ARBA" id="ARBA00022490"/>
    </source>
</evidence>
<keyword evidence="7 9" id="KW-0030">Aminoacyl-tRNA synthetase</keyword>
<dbReference type="EC" id="6.1.1.21" evidence="9"/>
<organism evidence="13 14">
    <name type="scientific">Saccharomonospora xinjiangensis XJ-54</name>
    <dbReference type="NCBI Taxonomy" id="882086"/>
    <lineage>
        <taxon>Bacteria</taxon>
        <taxon>Bacillati</taxon>
        <taxon>Actinomycetota</taxon>
        <taxon>Actinomycetes</taxon>
        <taxon>Pseudonocardiales</taxon>
        <taxon>Pseudonocardiaceae</taxon>
        <taxon>Saccharomonospora</taxon>
    </lineage>
</organism>
<feature type="binding site" evidence="10">
    <location>
        <begin position="99"/>
        <end position="101"/>
    </location>
    <ligand>
        <name>L-histidine</name>
        <dbReference type="ChEBI" id="CHEBI:57595"/>
    </ligand>
</feature>
<dbReference type="InterPro" id="IPR004154">
    <property type="entry name" value="Anticodon-bd"/>
</dbReference>
<gene>
    <name evidence="9" type="primary">hisS</name>
    <name evidence="13" type="ORF">SacxiDRAFT_3858</name>
</gene>
<dbReference type="InterPro" id="IPR036621">
    <property type="entry name" value="Anticodon-bd_dom_sf"/>
</dbReference>
<comment type="similarity">
    <text evidence="1 9">Belongs to the class-II aminoacyl-tRNA synthetase family.</text>
</comment>
<dbReference type="NCBIfam" id="TIGR00442">
    <property type="entry name" value="hisS"/>
    <property type="match status" value="1"/>
</dbReference>
<evidence type="ECO:0000256" key="7">
    <source>
        <dbReference type="ARBA" id="ARBA00023146"/>
    </source>
</evidence>
<dbReference type="CDD" id="cd00773">
    <property type="entry name" value="HisRS-like_core"/>
    <property type="match status" value="1"/>
</dbReference>
<dbReference type="HOGENOM" id="CLU_025113_3_0_11"/>
<feature type="compositionally biased region" description="Polar residues" evidence="11">
    <location>
        <begin position="1"/>
        <end position="11"/>
    </location>
</feature>
<dbReference type="Pfam" id="PF13393">
    <property type="entry name" value="tRNA-synt_His"/>
    <property type="match status" value="1"/>
</dbReference>
<evidence type="ECO:0000256" key="10">
    <source>
        <dbReference type="PIRSR" id="PIRSR001549-1"/>
    </source>
</evidence>
<dbReference type="Gene3D" id="3.40.50.800">
    <property type="entry name" value="Anticodon-binding domain"/>
    <property type="match status" value="1"/>
</dbReference>
<comment type="subcellular location">
    <subcellularLocation>
        <location evidence="9">Cytoplasm</location>
    </subcellularLocation>
</comment>
<dbReference type="GO" id="GO:0005737">
    <property type="term" value="C:cytoplasm"/>
    <property type="evidence" value="ECO:0007669"/>
    <property type="project" value="UniProtKB-SubCell"/>
</dbReference>
<dbReference type="PANTHER" id="PTHR11476">
    <property type="entry name" value="HISTIDYL-TRNA SYNTHETASE"/>
    <property type="match status" value="1"/>
</dbReference>
<keyword evidence="6 9" id="KW-0648">Protein biosynthesis</keyword>
<evidence type="ECO:0000256" key="1">
    <source>
        <dbReference type="ARBA" id="ARBA00008226"/>
    </source>
</evidence>
<evidence type="ECO:0000256" key="6">
    <source>
        <dbReference type="ARBA" id="ARBA00022917"/>
    </source>
</evidence>
<dbReference type="SUPFAM" id="SSF52954">
    <property type="entry name" value="Class II aaRS ABD-related"/>
    <property type="match status" value="1"/>
</dbReference>
<keyword evidence="3 9" id="KW-0963">Cytoplasm</keyword>
<evidence type="ECO:0000256" key="5">
    <source>
        <dbReference type="ARBA" id="ARBA00022840"/>
    </source>
</evidence>
<evidence type="ECO:0000256" key="4">
    <source>
        <dbReference type="ARBA" id="ARBA00022741"/>
    </source>
</evidence>
<evidence type="ECO:0000256" key="11">
    <source>
        <dbReference type="SAM" id="MobiDB-lite"/>
    </source>
</evidence>
<feature type="region of interest" description="Disordered" evidence="11">
    <location>
        <begin position="1"/>
        <end position="22"/>
    </location>
</feature>
<evidence type="ECO:0000313" key="14">
    <source>
        <dbReference type="Proteomes" id="UP000004691"/>
    </source>
</evidence>
<keyword evidence="9" id="KW-0436">Ligase</keyword>
<evidence type="ECO:0000256" key="2">
    <source>
        <dbReference type="ARBA" id="ARBA00011738"/>
    </source>
</evidence>
<protein>
    <recommendedName>
        <fullName evidence="9">Histidine--tRNA ligase</fullName>
        <ecNumber evidence="9">6.1.1.21</ecNumber>
    </recommendedName>
    <alternativeName>
        <fullName evidence="9">Histidyl-tRNA synthetase</fullName>
        <shortName evidence="9">HisRS</shortName>
    </alternativeName>
</protein>
<feature type="binding site" evidence="10">
    <location>
        <position position="147"/>
    </location>
    <ligand>
        <name>L-histidine</name>
        <dbReference type="ChEBI" id="CHEBI:57595"/>
    </ligand>
</feature>
<evidence type="ECO:0000313" key="13">
    <source>
        <dbReference type="EMBL" id="EID56050.1"/>
    </source>
</evidence>
<dbReference type="PANTHER" id="PTHR11476:SF7">
    <property type="entry name" value="HISTIDINE--TRNA LIGASE"/>
    <property type="match status" value="1"/>
</dbReference>
<accession>I0V7E7</accession>
<dbReference type="SUPFAM" id="SSF55681">
    <property type="entry name" value="Class II aaRS and biotin synthetases"/>
    <property type="match status" value="1"/>
</dbReference>
<sequence>MGVESTTSEDTTIMAKAAEPPSGTRDFLADDVRRRKAAFDTVSGVFEHYGFDPLETPAFERLEVFAGKLGDEASALIFKILKRGVHEATGEADLALRYDHTVPLARVVGTYGSRLPSPYKRYAIGPVWRADRPAKGRFREFTQCDIDTVGSASPLADAEVLWAIHDGLKALGVENFRVLVNSRKALHGLLEAYGIAEERGTAVLGTLDKLDKLDPGAVVAELADRGLDARTAEELVGDVTAADTDRVRKQLDTTERGREGLAEIDRLLDLTSGLPEGRVVYTPRMVRGLDYYTGPIFEVVAEGYPGSIASGGRYDGLVAKLGGPDLPACGGSIGLERILAIQASGAEASGGLDVALTVLGAEDAVMRMAAGLRGQGLRTGVYLGTSGKLGKQLKWANDQRARVVLIHGPEEQADGVVTMRDMTSGDQFRVPVTEVAATVREHLGR</sequence>
<feature type="binding site" evidence="10">
    <location>
        <position position="129"/>
    </location>
    <ligand>
        <name>L-histidine</name>
        <dbReference type="ChEBI" id="CHEBI:57595"/>
    </ligand>
</feature>
<dbReference type="InterPro" id="IPR045864">
    <property type="entry name" value="aa-tRNA-synth_II/BPL/LPL"/>
</dbReference>
<name>I0V7E7_9PSEU</name>
<reference evidence="13 14" key="1">
    <citation type="submission" date="2012-01" db="EMBL/GenBank/DDBJ databases">
        <title>Improved High-Quality Draft sequence of Saccharomonospora xinjiangensis XJ-54.</title>
        <authorList>
            <consortium name="US DOE Joint Genome Institute"/>
            <person name="Lucas S."/>
            <person name="Han J."/>
            <person name="Lapidus A."/>
            <person name="Cheng J.-F."/>
            <person name="Goodwin L."/>
            <person name="Pitluck S."/>
            <person name="Peters L."/>
            <person name="Mikhailova N."/>
            <person name="Teshima H."/>
            <person name="Detter J.C."/>
            <person name="Han C."/>
            <person name="Tapia R."/>
            <person name="Land M."/>
            <person name="Hauser L."/>
            <person name="Kyrpides N."/>
            <person name="Ivanova N."/>
            <person name="Pagani I."/>
            <person name="Brambilla E.-M."/>
            <person name="Klenk H.-P."/>
            <person name="Woyke T."/>
        </authorList>
    </citation>
    <scope>NUCLEOTIDE SEQUENCE [LARGE SCALE GENOMIC DNA]</scope>
    <source>
        <strain evidence="13 14">XJ-54</strain>
    </source>
</reference>
<dbReference type="InterPro" id="IPR015807">
    <property type="entry name" value="His-tRNA-ligase"/>
</dbReference>
<dbReference type="PROSITE" id="PS50862">
    <property type="entry name" value="AA_TRNA_LIGASE_II"/>
    <property type="match status" value="1"/>
</dbReference>
<dbReference type="Proteomes" id="UP000004691">
    <property type="component" value="Unassembled WGS sequence"/>
</dbReference>
<dbReference type="Pfam" id="PF03129">
    <property type="entry name" value="HGTP_anticodon"/>
    <property type="match status" value="1"/>
</dbReference>
<dbReference type="EMBL" id="JH636049">
    <property type="protein sequence ID" value="EID56050.1"/>
    <property type="molecule type" value="Genomic_DNA"/>
</dbReference>
<keyword evidence="5 9" id="KW-0067">ATP-binding</keyword>
<dbReference type="InterPro" id="IPR004516">
    <property type="entry name" value="HisRS/HisZ"/>
</dbReference>
<evidence type="ECO:0000259" key="12">
    <source>
        <dbReference type="PROSITE" id="PS50862"/>
    </source>
</evidence>
<comment type="subunit">
    <text evidence="2 9">Homodimer.</text>
</comment>
<evidence type="ECO:0000256" key="8">
    <source>
        <dbReference type="ARBA" id="ARBA00047639"/>
    </source>
</evidence>
<proteinExistence type="inferred from homology"/>
<dbReference type="GO" id="GO:0005524">
    <property type="term" value="F:ATP binding"/>
    <property type="evidence" value="ECO:0007669"/>
    <property type="project" value="UniProtKB-UniRule"/>
</dbReference>
<dbReference type="HAMAP" id="MF_00127">
    <property type="entry name" value="His_tRNA_synth"/>
    <property type="match status" value="1"/>
</dbReference>
<dbReference type="InterPro" id="IPR041715">
    <property type="entry name" value="HisRS-like_core"/>
</dbReference>
<feature type="binding site" evidence="10">
    <location>
        <position position="143"/>
    </location>
    <ligand>
        <name>L-histidine</name>
        <dbReference type="ChEBI" id="CHEBI:57595"/>
    </ligand>
</feature>
<dbReference type="Gene3D" id="3.30.930.10">
    <property type="entry name" value="Bira Bifunctional Protein, Domain 2"/>
    <property type="match status" value="1"/>
</dbReference>